<keyword evidence="3" id="KW-1185">Reference proteome</keyword>
<sequence>MATFNTTDTTTQARISNLNVGASQYIIHQHYNFHGPIQNLTTHGLPTIAQQTPFAIDSSGRSGDQVPELIDGDGPGQSKSFSTMSEMEIPVPMETIPSNDLSPKLRKTKRISPFLPHTPKSRLMTE</sequence>
<dbReference type="AlphaFoldDB" id="A0A167TK88"/>
<feature type="region of interest" description="Disordered" evidence="1">
    <location>
        <begin position="55"/>
        <end position="126"/>
    </location>
</feature>
<protein>
    <submittedName>
        <fullName evidence="2">Uncharacterized protein</fullName>
    </submittedName>
</protein>
<organism evidence="2 3">
    <name type="scientific">Athelia psychrophila</name>
    <dbReference type="NCBI Taxonomy" id="1759441"/>
    <lineage>
        <taxon>Eukaryota</taxon>
        <taxon>Fungi</taxon>
        <taxon>Dikarya</taxon>
        <taxon>Basidiomycota</taxon>
        <taxon>Agaricomycotina</taxon>
        <taxon>Agaricomycetes</taxon>
        <taxon>Agaricomycetidae</taxon>
        <taxon>Atheliales</taxon>
        <taxon>Atheliaceae</taxon>
        <taxon>Athelia</taxon>
    </lineage>
</organism>
<dbReference type="EMBL" id="KV418193">
    <property type="protein sequence ID" value="KZP03023.1"/>
    <property type="molecule type" value="Genomic_DNA"/>
</dbReference>
<accession>A0A167TK88</accession>
<dbReference type="Proteomes" id="UP000076532">
    <property type="component" value="Unassembled WGS sequence"/>
</dbReference>
<gene>
    <name evidence="2" type="ORF">FIBSPDRAFT_1055501</name>
</gene>
<reference evidence="2 3" key="1">
    <citation type="journal article" date="2016" name="Mol. Biol. Evol.">
        <title>Comparative Genomics of Early-Diverging Mushroom-Forming Fungi Provides Insights into the Origins of Lignocellulose Decay Capabilities.</title>
        <authorList>
            <person name="Nagy L.G."/>
            <person name="Riley R."/>
            <person name="Tritt A."/>
            <person name="Adam C."/>
            <person name="Daum C."/>
            <person name="Floudas D."/>
            <person name="Sun H."/>
            <person name="Yadav J.S."/>
            <person name="Pangilinan J."/>
            <person name="Larsson K.H."/>
            <person name="Matsuura K."/>
            <person name="Barry K."/>
            <person name="Labutti K."/>
            <person name="Kuo R."/>
            <person name="Ohm R.A."/>
            <person name="Bhattacharya S.S."/>
            <person name="Shirouzu T."/>
            <person name="Yoshinaga Y."/>
            <person name="Martin F.M."/>
            <person name="Grigoriev I.V."/>
            <person name="Hibbett D.S."/>
        </authorList>
    </citation>
    <scope>NUCLEOTIDE SEQUENCE [LARGE SCALE GENOMIC DNA]</scope>
    <source>
        <strain evidence="2 3">CBS 109695</strain>
    </source>
</reference>
<evidence type="ECO:0000313" key="3">
    <source>
        <dbReference type="Proteomes" id="UP000076532"/>
    </source>
</evidence>
<proteinExistence type="predicted"/>
<evidence type="ECO:0000256" key="1">
    <source>
        <dbReference type="SAM" id="MobiDB-lite"/>
    </source>
</evidence>
<evidence type="ECO:0000313" key="2">
    <source>
        <dbReference type="EMBL" id="KZP03023.1"/>
    </source>
</evidence>
<name>A0A167TK88_9AGAM</name>